<name>A0A7K0ED33_9BACT</name>
<protein>
    <submittedName>
        <fullName evidence="2">Uncharacterized protein</fullName>
    </submittedName>
</protein>
<evidence type="ECO:0000313" key="3">
    <source>
        <dbReference type="Proteomes" id="UP000441754"/>
    </source>
</evidence>
<proteinExistence type="predicted"/>
<dbReference type="OrthoDB" id="763750at2"/>
<dbReference type="AlphaFoldDB" id="A0A7K0ED33"/>
<evidence type="ECO:0000313" key="2">
    <source>
        <dbReference type="EMBL" id="MRS59814.1"/>
    </source>
</evidence>
<keyword evidence="1" id="KW-0472">Membrane</keyword>
<gene>
    <name evidence="2" type="ORF">GJJ30_00805</name>
</gene>
<keyword evidence="3" id="KW-1185">Reference proteome</keyword>
<comment type="caution">
    <text evidence="2">The sequence shown here is derived from an EMBL/GenBank/DDBJ whole genome shotgun (WGS) entry which is preliminary data.</text>
</comment>
<reference evidence="2 3" key="1">
    <citation type="journal article" date="2018" name="Antonie Van Leeuwenhoek">
        <title>Larkinella terrae sp. nov., isolated from soil on Jeju Island, South Korea.</title>
        <authorList>
            <person name="Ten L.N."/>
            <person name="Jeon J."/>
            <person name="Park S.J."/>
            <person name="Park S."/>
            <person name="Lee S.Y."/>
            <person name="Kim M.K."/>
            <person name="Jung H.Y."/>
        </authorList>
    </citation>
    <scope>NUCLEOTIDE SEQUENCE [LARGE SCALE GENOMIC DNA]</scope>
    <source>
        <strain evidence="2 3">KCTC 52001</strain>
    </source>
</reference>
<feature type="transmembrane region" description="Helical" evidence="1">
    <location>
        <begin position="12"/>
        <end position="36"/>
    </location>
</feature>
<dbReference type="EMBL" id="WJXZ01000001">
    <property type="protein sequence ID" value="MRS59814.1"/>
    <property type="molecule type" value="Genomic_DNA"/>
</dbReference>
<keyword evidence="1" id="KW-1133">Transmembrane helix</keyword>
<sequence length="180" mass="20645">MAKSKIRFVVSLDTYLSILAVVSSFCAIGITFYQAYLQRAQQYASVMPVLDIYHTGRFEDDIPASAITVANFGLGPAFIDSVHYYYGKKRYPDMYSLVKDVLAEDHIGDSTLTVSDLWKDKVIPQGETIYLYKTTNSRAVRHLYRQNDSIATVIYYRSIYGEQWVIDPRNAKEARNRKLD</sequence>
<keyword evidence="1" id="KW-0812">Transmembrane</keyword>
<dbReference type="RefSeq" id="WP_154172164.1">
    <property type="nucleotide sequence ID" value="NZ_WJXZ01000001.1"/>
</dbReference>
<accession>A0A7K0ED33</accession>
<organism evidence="2 3">
    <name type="scientific">Larkinella terrae</name>
    <dbReference type="NCBI Taxonomy" id="2025311"/>
    <lineage>
        <taxon>Bacteria</taxon>
        <taxon>Pseudomonadati</taxon>
        <taxon>Bacteroidota</taxon>
        <taxon>Cytophagia</taxon>
        <taxon>Cytophagales</taxon>
        <taxon>Spirosomataceae</taxon>
        <taxon>Larkinella</taxon>
    </lineage>
</organism>
<dbReference type="Proteomes" id="UP000441754">
    <property type="component" value="Unassembled WGS sequence"/>
</dbReference>
<evidence type="ECO:0000256" key="1">
    <source>
        <dbReference type="SAM" id="Phobius"/>
    </source>
</evidence>